<feature type="coiled-coil region" evidence="1">
    <location>
        <begin position="344"/>
        <end position="371"/>
    </location>
</feature>
<dbReference type="GO" id="GO:0005875">
    <property type="term" value="C:microtubule associated complex"/>
    <property type="evidence" value="ECO:0007669"/>
    <property type="project" value="TreeGrafter"/>
</dbReference>
<dbReference type="Pfam" id="PF25764">
    <property type="entry name" value="KIF21A_4th"/>
    <property type="match status" value="1"/>
</dbReference>
<dbReference type="InterPro" id="IPR027640">
    <property type="entry name" value="Kinesin-like_fam"/>
</dbReference>
<evidence type="ECO:0008006" key="5">
    <source>
        <dbReference type="Google" id="ProtNLM"/>
    </source>
</evidence>
<feature type="region of interest" description="Disordered" evidence="2">
    <location>
        <begin position="587"/>
        <end position="713"/>
    </location>
</feature>
<evidence type="ECO:0000256" key="1">
    <source>
        <dbReference type="SAM" id="Coils"/>
    </source>
</evidence>
<dbReference type="GO" id="GO:0007052">
    <property type="term" value="P:mitotic spindle organization"/>
    <property type="evidence" value="ECO:0007669"/>
    <property type="project" value="TreeGrafter"/>
</dbReference>
<protein>
    <recommendedName>
        <fullName evidence="5">Tesmin/TSO1-like CXC domain-containing protein</fullName>
    </recommendedName>
</protein>
<feature type="compositionally biased region" description="Basic and acidic residues" evidence="2">
    <location>
        <begin position="587"/>
        <end position="599"/>
    </location>
</feature>
<evidence type="ECO:0000313" key="3">
    <source>
        <dbReference type="EMBL" id="KAG8072363.1"/>
    </source>
</evidence>
<keyword evidence="4" id="KW-1185">Reference proteome</keyword>
<feature type="compositionally biased region" description="Polar residues" evidence="2">
    <location>
        <begin position="660"/>
        <end position="670"/>
    </location>
</feature>
<feature type="compositionally biased region" description="Acidic residues" evidence="2">
    <location>
        <begin position="437"/>
        <end position="447"/>
    </location>
</feature>
<comment type="caution">
    <text evidence="3">The sequence shown here is derived from an EMBL/GenBank/DDBJ whole genome shotgun (WGS) entry which is preliminary data.</text>
</comment>
<feature type="compositionally biased region" description="Polar residues" evidence="2">
    <location>
        <begin position="470"/>
        <end position="497"/>
    </location>
</feature>
<dbReference type="PANTHER" id="PTHR47969:SF6">
    <property type="entry name" value="KINESIN-LIKE PROTEIN KIN-4C"/>
    <property type="match status" value="1"/>
</dbReference>
<feature type="compositionally biased region" description="Basic and acidic residues" evidence="2">
    <location>
        <begin position="704"/>
        <end position="713"/>
    </location>
</feature>
<organism evidence="3 4">
    <name type="scientific">Zizania palustris</name>
    <name type="common">Northern wild rice</name>
    <dbReference type="NCBI Taxonomy" id="103762"/>
    <lineage>
        <taxon>Eukaryota</taxon>
        <taxon>Viridiplantae</taxon>
        <taxon>Streptophyta</taxon>
        <taxon>Embryophyta</taxon>
        <taxon>Tracheophyta</taxon>
        <taxon>Spermatophyta</taxon>
        <taxon>Magnoliopsida</taxon>
        <taxon>Liliopsida</taxon>
        <taxon>Poales</taxon>
        <taxon>Poaceae</taxon>
        <taxon>BOP clade</taxon>
        <taxon>Oryzoideae</taxon>
        <taxon>Oryzeae</taxon>
        <taxon>Zizaniinae</taxon>
        <taxon>Zizania</taxon>
    </lineage>
</organism>
<dbReference type="EMBL" id="JAAALK010000283">
    <property type="protein sequence ID" value="KAG8072363.1"/>
    <property type="molecule type" value="Genomic_DNA"/>
</dbReference>
<evidence type="ECO:0000313" key="4">
    <source>
        <dbReference type="Proteomes" id="UP000729402"/>
    </source>
</evidence>
<dbReference type="AlphaFoldDB" id="A0A8J5W245"/>
<dbReference type="GO" id="GO:0007018">
    <property type="term" value="P:microtubule-based movement"/>
    <property type="evidence" value="ECO:0007669"/>
    <property type="project" value="InterPro"/>
</dbReference>
<sequence length="713" mass="80369">MLRLRTSLRLAEMKQFAKSDTSVLKQHYEKKLHELEEEKKALQKEIEDLRHALTNISSSTDESAQKLKENYLQKLNTLETQVCELKKKQEAQQQLLRQKQKSDDAAKRLQEEIHRIKSQKVQLQQKIKQESEQFRSWKAAREKEVLQLKKEGRRNEYEMHKLLALNQRQKMVLQRKTEEAAMATKRLKELLEAKKSTRDTYGSANGSGIQALMRAIDDELEVTARAYELRSHYERQMQERATISKEIAKLKEYPQAMSPSARSSRISALENMLSSSSSAMVSMASQLSEAEERERAFNGRGRWNHVRSLPDAKNTMNYLFQLASSARCQQHDKEVMCREQEVVIGELKEKVVALNGRIRQLDIQVKDLNNQNMLLFTAMNEAKNSVGASINGTGCPEDCQPYALRKSIRASHSLFYNKNNLLSDDMDISDSERSEGIESDADWEASDADCGASDADRIELPNKGRRRRQTTSSHLNPNAGRATTRTNAKSEIASQEKSTSEKDLAPQCCSCSKSSSCKTQKCECKAFGSQCGGACGCIASRCSNRRNMKQEMDYCSQKEGSESDDVDSKTQEIVKQGVMLLENAMAEKDAQEPQSRKPLADIGNNVVKQTGAKQKSRKNWRKSTIQLVPSAPPLPPLATENTEQAPRNRGDIPLRLPRAMSSTAVDSNPPLTDRNAPKPGESVSSSKENVTAVPARSPARVRKNAVEKENHMR</sequence>
<gene>
    <name evidence="3" type="ORF">GUJ93_ZPchr0006g42296</name>
</gene>
<feature type="coiled-coil region" evidence="1">
    <location>
        <begin position="18"/>
        <end position="140"/>
    </location>
</feature>
<dbReference type="GO" id="GO:0003777">
    <property type="term" value="F:microtubule motor activity"/>
    <property type="evidence" value="ECO:0007669"/>
    <property type="project" value="InterPro"/>
</dbReference>
<name>A0A8J5W245_ZIZPA</name>
<dbReference type="GO" id="GO:0051231">
    <property type="term" value="P:spindle elongation"/>
    <property type="evidence" value="ECO:0007669"/>
    <property type="project" value="TreeGrafter"/>
</dbReference>
<feature type="region of interest" description="Disordered" evidence="2">
    <location>
        <begin position="425"/>
        <end position="498"/>
    </location>
</feature>
<reference evidence="3" key="2">
    <citation type="submission" date="2021-02" db="EMBL/GenBank/DDBJ databases">
        <authorList>
            <person name="Kimball J.A."/>
            <person name="Haas M.W."/>
            <person name="Macchietto M."/>
            <person name="Kono T."/>
            <person name="Duquette J."/>
            <person name="Shao M."/>
        </authorList>
    </citation>
    <scope>NUCLEOTIDE SEQUENCE</scope>
    <source>
        <tissue evidence="3">Fresh leaf tissue</tissue>
    </source>
</reference>
<keyword evidence="1" id="KW-0175">Coiled coil</keyword>
<accession>A0A8J5W245</accession>
<evidence type="ECO:0000256" key="2">
    <source>
        <dbReference type="SAM" id="MobiDB-lite"/>
    </source>
</evidence>
<dbReference type="Proteomes" id="UP000729402">
    <property type="component" value="Unassembled WGS sequence"/>
</dbReference>
<proteinExistence type="predicted"/>
<dbReference type="OrthoDB" id="3176171at2759"/>
<reference evidence="3" key="1">
    <citation type="journal article" date="2021" name="bioRxiv">
        <title>Whole Genome Assembly and Annotation of Northern Wild Rice, Zizania palustris L., Supports a Whole Genome Duplication in the Zizania Genus.</title>
        <authorList>
            <person name="Haas M."/>
            <person name="Kono T."/>
            <person name="Macchietto M."/>
            <person name="Millas R."/>
            <person name="McGilp L."/>
            <person name="Shao M."/>
            <person name="Duquette J."/>
            <person name="Hirsch C.N."/>
            <person name="Kimball J."/>
        </authorList>
    </citation>
    <scope>NUCLEOTIDE SEQUENCE</scope>
    <source>
        <tissue evidence="3">Fresh leaf tissue</tissue>
    </source>
</reference>
<dbReference type="PANTHER" id="PTHR47969">
    <property type="entry name" value="CHROMOSOME-ASSOCIATED KINESIN KIF4A-RELATED"/>
    <property type="match status" value="1"/>
</dbReference>